<keyword evidence="19" id="KW-1185">Reference proteome</keyword>
<comment type="cofactor">
    <cofactor evidence="14 15">
        <name>Mn(2+)</name>
        <dbReference type="ChEBI" id="CHEBI:29035"/>
    </cofactor>
    <cofactor evidence="14 15">
        <name>Mg(2+)</name>
        <dbReference type="ChEBI" id="CHEBI:18420"/>
    </cofactor>
    <text evidence="14 15">Manganese or magnesium. Binds 1 divalent metal ion per monomer in the absence of substrate. May bind a second metal ion after substrate binding.</text>
</comment>
<evidence type="ECO:0000256" key="7">
    <source>
        <dbReference type="ARBA" id="ARBA00019179"/>
    </source>
</evidence>
<keyword evidence="10 14" id="KW-0479">Metal-binding</keyword>
<evidence type="ECO:0000256" key="16">
    <source>
        <dbReference type="RuleBase" id="RU003515"/>
    </source>
</evidence>
<gene>
    <name evidence="14" type="primary">rnhB</name>
    <name evidence="18" type="ORF">ACFQXB_01615</name>
</gene>
<dbReference type="SUPFAM" id="SSF53098">
    <property type="entry name" value="Ribonuclease H-like"/>
    <property type="match status" value="1"/>
</dbReference>
<dbReference type="InterPro" id="IPR001352">
    <property type="entry name" value="RNase_HII/HIII"/>
</dbReference>
<evidence type="ECO:0000313" key="18">
    <source>
        <dbReference type="EMBL" id="MFC7702888.1"/>
    </source>
</evidence>
<evidence type="ECO:0000256" key="3">
    <source>
        <dbReference type="ARBA" id="ARBA00004065"/>
    </source>
</evidence>
<dbReference type="Gene3D" id="3.30.420.10">
    <property type="entry name" value="Ribonuclease H-like superfamily/Ribonuclease H"/>
    <property type="match status" value="1"/>
</dbReference>
<comment type="similarity">
    <text evidence="5 14 16">Belongs to the RNase HII family.</text>
</comment>
<dbReference type="GO" id="GO:0004523">
    <property type="term" value="F:RNA-DNA hybrid ribonuclease activity"/>
    <property type="evidence" value="ECO:0007669"/>
    <property type="project" value="UniProtKB-EC"/>
</dbReference>
<evidence type="ECO:0000256" key="15">
    <source>
        <dbReference type="PROSITE-ProRule" id="PRU01319"/>
    </source>
</evidence>
<dbReference type="InterPro" id="IPR024567">
    <property type="entry name" value="RNase_HII/HIII_dom"/>
</dbReference>
<keyword evidence="12 14" id="KW-0378">Hydrolase</keyword>
<comment type="function">
    <text evidence="3 14 16">Endonuclease that specifically degrades the RNA of RNA-DNA hybrids.</text>
</comment>
<dbReference type="PANTHER" id="PTHR10954:SF18">
    <property type="entry name" value="RIBONUCLEASE HII"/>
    <property type="match status" value="1"/>
</dbReference>
<organism evidence="18 19">
    <name type="scientific">Plastorhodobacter daqingensis</name>
    <dbReference type="NCBI Taxonomy" id="1387281"/>
    <lineage>
        <taxon>Bacteria</taxon>
        <taxon>Pseudomonadati</taxon>
        <taxon>Pseudomonadota</taxon>
        <taxon>Alphaproteobacteria</taxon>
        <taxon>Rhodobacterales</taxon>
        <taxon>Paracoccaceae</taxon>
        <taxon>Plastorhodobacter</taxon>
    </lineage>
</organism>
<evidence type="ECO:0000256" key="11">
    <source>
        <dbReference type="ARBA" id="ARBA00022759"/>
    </source>
</evidence>
<dbReference type="EMBL" id="JBHTFQ010000001">
    <property type="protein sequence ID" value="MFC7702888.1"/>
    <property type="molecule type" value="Genomic_DNA"/>
</dbReference>
<evidence type="ECO:0000256" key="5">
    <source>
        <dbReference type="ARBA" id="ARBA00007383"/>
    </source>
</evidence>
<proteinExistence type="inferred from homology"/>
<dbReference type="EC" id="3.1.26.4" evidence="6 14"/>
<comment type="caution">
    <text evidence="18">The sequence shown here is derived from an EMBL/GenBank/DDBJ whole genome shotgun (WGS) entry which is preliminary data.</text>
</comment>
<reference evidence="19" key="1">
    <citation type="journal article" date="2019" name="Int. J. Syst. Evol. Microbiol.">
        <title>The Global Catalogue of Microorganisms (GCM) 10K type strain sequencing project: providing services to taxonomists for standard genome sequencing and annotation.</title>
        <authorList>
            <consortium name="The Broad Institute Genomics Platform"/>
            <consortium name="The Broad Institute Genome Sequencing Center for Infectious Disease"/>
            <person name="Wu L."/>
            <person name="Ma J."/>
        </authorList>
    </citation>
    <scope>NUCLEOTIDE SEQUENCE [LARGE SCALE GENOMIC DNA]</scope>
    <source>
        <strain evidence="19">CGMCC 1.12750</strain>
    </source>
</reference>
<dbReference type="PANTHER" id="PTHR10954">
    <property type="entry name" value="RIBONUCLEASE H2 SUBUNIT A"/>
    <property type="match status" value="1"/>
</dbReference>
<evidence type="ECO:0000313" key="19">
    <source>
        <dbReference type="Proteomes" id="UP001596516"/>
    </source>
</evidence>
<dbReference type="PROSITE" id="PS51975">
    <property type="entry name" value="RNASE_H_2"/>
    <property type="match status" value="1"/>
</dbReference>
<evidence type="ECO:0000256" key="8">
    <source>
        <dbReference type="ARBA" id="ARBA00022490"/>
    </source>
</evidence>
<evidence type="ECO:0000256" key="9">
    <source>
        <dbReference type="ARBA" id="ARBA00022722"/>
    </source>
</evidence>
<evidence type="ECO:0000259" key="17">
    <source>
        <dbReference type="PROSITE" id="PS51975"/>
    </source>
</evidence>
<feature type="binding site" evidence="14 15">
    <location>
        <position position="25"/>
    </location>
    <ligand>
        <name>a divalent metal cation</name>
        <dbReference type="ChEBI" id="CHEBI:60240"/>
    </ligand>
</feature>
<keyword evidence="11 14" id="KW-0255">Endonuclease</keyword>
<dbReference type="InterPro" id="IPR012337">
    <property type="entry name" value="RNaseH-like_sf"/>
</dbReference>
<keyword evidence="9 14" id="KW-0540">Nuclease</keyword>
<evidence type="ECO:0000256" key="1">
    <source>
        <dbReference type="ARBA" id="ARBA00000077"/>
    </source>
</evidence>
<keyword evidence="8 14" id="KW-0963">Cytoplasm</keyword>
<dbReference type="InterPro" id="IPR022898">
    <property type="entry name" value="RNase_HII"/>
</dbReference>
<evidence type="ECO:0000256" key="12">
    <source>
        <dbReference type="ARBA" id="ARBA00022801"/>
    </source>
</evidence>
<dbReference type="Pfam" id="PF01351">
    <property type="entry name" value="RNase_HII"/>
    <property type="match status" value="1"/>
</dbReference>
<comment type="catalytic activity">
    <reaction evidence="1 14 15 16">
        <text>Endonucleolytic cleavage to 5'-phosphomonoester.</text>
        <dbReference type="EC" id="3.1.26.4"/>
    </reaction>
</comment>
<accession>A0ABW2UHT6</accession>
<dbReference type="InterPro" id="IPR036397">
    <property type="entry name" value="RNaseH_sf"/>
</dbReference>
<dbReference type="NCBIfam" id="NF000595">
    <property type="entry name" value="PRK00015.1-3"/>
    <property type="match status" value="1"/>
</dbReference>
<comment type="cofactor">
    <cofactor evidence="2">
        <name>Mg(2+)</name>
        <dbReference type="ChEBI" id="CHEBI:18420"/>
    </cofactor>
</comment>
<feature type="binding site" evidence="14 15">
    <location>
        <position position="26"/>
    </location>
    <ligand>
        <name>a divalent metal cation</name>
        <dbReference type="ChEBI" id="CHEBI:60240"/>
    </ligand>
</feature>
<evidence type="ECO:0000256" key="2">
    <source>
        <dbReference type="ARBA" id="ARBA00001946"/>
    </source>
</evidence>
<evidence type="ECO:0000256" key="4">
    <source>
        <dbReference type="ARBA" id="ARBA00004496"/>
    </source>
</evidence>
<evidence type="ECO:0000256" key="14">
    <source>
        <dbReference type="HAMAP-Rule" id="MF_00052"/>
    </source>
</evidence>
<feature type="binding site" evidence="14 15">
    <location>
        <position position="115"/>
    </location>
    <ligand>
        <name>a divalent metal cation</name>
        <dbReference type="ChEBI" id="CHEBI:60240"/>
    </ligand>
</feature>
<dbReference type="Proteomes" id="UP001596516">
    <property type="component" value="Unassembled WGS sequence"/>
</dbReference>
<name>A0ABW2UHT6_9RHOB</name>
<protein>
    <recommendedName>
        <fullName evidence="7 14">Ribonuclease HII</fullName>
        <shortName evidence="14">RNase HII</shortName>
        <ecNumber evidence="6 14">3.1.26.4</ecNumber>
    </recommendedName>
</protein>
<dbReference type="RefSeq" id="WP_377399141.1">
    <property type="nucleotide sequence ID" value="NZ_JBHTFQ010000001.1"/>
</dbReference>
<dbReference type="CDD" id="cd07182">
    <property type="entry name" value="RNase_HII_bacteria_HII_like"/>
    <property type="match status" value="1"/>
</dbReference>
<sequence length="205" mass="21952">MSLAPDDSFESAAAARGYLRVAGVDEVGRGPLAGPVTAAAVRLLPGRIPEGLRDSKALTARRREALCAELMQVAEVSVAHVSVEEIDRLNILWASHLAMCRALEGLGPLDFALIDGNRVPEGLPCPGQAIVKGDALCLSIAAASIVAKVMRDRIMVDLAQQHPGYGWERNAGYGTKEHCQALQHLGVTPHHRRSFAPVHNILYQA</sequence>
<evidence type="ECO:0000256" key="13">
    <source>
        <dbReference type="ARBA" id="ARBA00023211"/>
    </source>
</evidence>
<feature type="domain" description="RNase H type-2" evidence="17">
    <location>
        <begin position="19"/>
        <end position="205"/>
    </location>
</feature>
<keyword evidence="13 14" id="KW-0464">Manganese</keyword>
<comment type="subcellular location">
    <subcellularLocation>
        <location evidence="4 14">Cytoplasm</location>
    </subcellularLocation>
</comment>
<evidence type="ECO:0000256" key="6">
    <source>
        <dbReference type="ARBA" id="ARBA00012180"/>
    </source>
</evidence>
<evidence type="ECO:0000256" key="10">
    <source>
        <dbReference type="ARBA" id="ARBA00022723"/>
    </source>
</evidence>
<dbReference type="HAMAP" id="MF_00052_B">
    <property type="entry name" value="RNase_HII_B"/>
    <property type="match status" value="1"/>
</dbReference>